<evidence type="ECO:0000313" key="3">
    <source>
        <dbReference type="Proteomes" id="UP000053105"/>
    </source>
</evidence>
<name>A0A0N0BHH7_9HYME</name>
<dbReference type="AlphaFoldDB" id="A0A0N0BHH7"/>
<dbReference type="EMBL" id="KQ435756">
    <property type="protein sequence ID" value="KOX76014.1"/>
    <property type="molecule type" value="Genomic_DNA"/>
</dbReference>
<gene>
    <name evidence="2" type="ORF">WN51_12444</name>
</gene>
<dbReference type="OrthoDB" id="10631713at2759"/>
<sequence length="288" mass="32350">MATVPPAVSSIIETSGLDASGVRLLADSVHALHDIQNRKKATPKHVEHETQEKYRKYTQKTDETLHSMLKNDFPEYQKIRLDDCLQISVESEAVVMLGDGLEIFIFTPILSAFLKDNWYTHRKADRKNASNEGETGVWLQGGRRSGGRGGRLRSYSRPGEESTGAVQESAARDARGGRGRGAWTSRVPASVQTSPLELFPRGERSGLRPRGRSRDERSNLPISDTDFHSISHVCHIWQEKLTREIKNRALGSQFPGIYRYESSDAWRGMRRGGILFGITHGVLFDQDF</sequence>
<feature type="region of interest" description="Disordered" evidence="1">
    <location>
        <begin position="125"/>
        <end position="221"/>
    </location>
</feature>
<reference evidence="2 3" key="1">
    <citation type="submission" date="2015-07" db="EMBL/GenBank/DDBJ databases">
        <title>The genome of Melipona quadrifasciata.</title>
        <authorList>
            <person name="Pan H."/>
            <person name="Kapheim K."/>
        </authorList>
    </citation>
    <scope>NUCLEOTIDE SEQUENCE [LARGE SCALE GENOMIC DNA]</scope>
    <source>
        <strain evidence="2">0111107301</strain>
        <tissue evidence="2">Whole body</tissue>
    </source>
</reference>
<feature type="compositionally biased region" description="Basic and acidic residues" evidence="1">
    <location>
        <begin position="200"/>
        <end position="218"/>
    </location>
</feature>
<dbReference type="Proteomes" id="UP000053105">
    <property type="component" value="Unassembled WGS sequence"/>
</dbReference>
<accession>A0A0N0BHH7</accession>
<evidence type="ECO:0000313" key="2">
    <source>
        <dbReference type="EMBL" id="KOX76014.1"/>
    </source>
</evidence>
<proteinExistence type="predicted"/>
<evidence type="ECO:0000256" key="1">
    <source>
        <dbReference type="SAM" id="MobiDB-lite"/>
    </source>
</evidence>
<organism evidence="2 3">
    <name type="scientific">Melipona quadrifasciata</name>
    <dbReference type="NCBI Taxonomy" id="166423"/>
    <lineage>
        <taxon>Eukaryota</taxon>
        <taxon>Metazoa</taxon>
        <taxon>Ecdysozoa</taxon>
        <taxon>Arthropoda</taxon>
        <taxon>Hexapoda</taxon>
        <taxon>Insecta</taxon>
        <taxon>Pterygota</taxon>
        <taxon>Neoptera</taxon>
        <taxon>Endopterygota</taxon>
        <taxon>Hymenoptera</taxon>
        <taxon>Apocrita</taxon>
        <taxon>Aculeata</taxon>
        <taxon>Apoidea</taxon>
        <taxon>Anthophila</taxon>
        <taxon>Apidae</taxon>
        <taxon>Melipona</taxon>
    </lineage>
</organism>
<protein>
    <submittedName>
        <fullName evidence="2">Uncharacterized protein</fullName>
    </submittedName>
</protein>
<keyword evidence="3" id="KW-1185">Reference proteome</keyword>